<dbReference type="SUPFAM" id="SSF81593">
    <property type="entry name" value="Nucleotidyltransferase substrate binding subunit/domain"/>
    <property type="match status" value="2"/>
</dbReference>
<dbReference type="InterPro" id="IPR023057">
    <property type="entry name" value="GlnE"/>
</dbReference>
<sequence>MANAFMTNQVPFFSGWANCPWPEPANSSRAQCFIKDILHLWSTMGLKNPIHQKEASLALLAAIGGNSPYLAELSLKDPTFFAQLLHHGPDTITKQVFQSLREVSPSLSRQETAKVMRQAKHYMALTCGLADIGDLWPLEKITKTLSLLAEHTLNIAVNHLLLTSHATGTITLSSPTDPSYKSGFIVLAMGKLGAYELNYSSDIDLIILYDPACHQENDSLRHTFIRICHDLVSLMSKPDENGYVFRTDLRLRPDPASTPVAVSLLAALTYYESMGQTWERAAMIKARPIAGDLAAGEDFLKTIAPFIWRRHLDFALLDDIRGMKLRINHHHSRKHLSLQQLTHLSKASLEEKIEFLLGYNVKLGQGGIREVEFMAQAMQLVWGGKREELRAPSTIQALSLLAKNQLIDDSLTRQLITSYTFLRQVEHRLQMYEDRQTHSLPTTIEGLKACAIFNNAPDLDHFITNLFNIFLQVHTAFETQFVASSHLASTPADLVSADLIGYLQKLGFDAPEEAADIISYWETDGLRALKSDRARKLLKTLLVPILTAISQQPSQLIVLKRFDHLLAVHRAGIQFLSLLEYNPALITRIITLLGSSSFLATYLAENPAAIESLLSTENPLEVHQSALIQIAELAKKYSSTEELIPHLRNIVCSEQFQISVEQLEGRIDVDEAGVARTNLAEAVISSLYKSVYHEHKQKYGRIPQGGMAIIALGKAGSQQMMAGSDLDLLMIFDHPENNAESVISPAGRKGTRKQHPLPAGQYFVRLCHSLIAALTSPGLEGPLYAVDMRLRPSGSKGPVAVSLLSFKHYHESQAQTWERMSLTRAHIIAGPAFIKRKVHVAIKQALSLQHQKGPETTKQDALAMRNRLTKDLPPASIWDIKLRAGGLMEVEFIAQTLQLISTHPSTRHPQAAQVFKALASLGEITPAQAHQLSEAEYFWRTLQSQLRLLIGTTVPKTPLLPLSTFNGKILLEDLYKKFPHATLENLPDIMASYAKTVRILFSELIGKPD</sequence>
<dbReference type="GO" id="GO:0005524">
    <property type="term" value="F:ATP binding"/>
    <property type="evidence" value="ECO:0007669"/>
    <property type="project" value="UniProtKB-KW"/>
</dbReference>
<dbReference type="AlphaFoldDB" id="A0A7H1NNH9"/>
<organism evidence="9 10">
    <name type="scientific">Entomobacter blattae</name>
    <dbReference type="NCBI Taxonomy" id="2762277"/>
    <lineage>
        <taxon>Bacteria</taxon>
        <taxon>Pseudomonadati</taxon>
        <taxon>Pseudomonadota</taxon>
        <taxon>Alphaproteobacteria</taxon>
        <taxon>Acetobacterales</taxon>
        <taxon>Acetobacteraceae</taxon>
        <taxon>Entomobacter</taxon>
    </lineage>
</organism>
<dbReference type="PANTHER" id="PTHR30621:SF0">
    <property type="entry name" value="BIFUNCTIONAL GLUTAMINE SYNTHETASE ADENYLYLTRANSFERASE_ADENYLYL-REMOVING ENZYME"/>
    <property type="match status" value="1"/>
</dbReference>
<dbReference type="CDD" id="cd05401">
    <property type="entry name" value="NT_GlnE_GlnD_like"/>
    <property type="match status" value="2"/>
</dbReference>
<keyword evidence="3" id="KW-0547">Nucleotide-binding</keyword>
<evidence type="ECO:0000256" key="2">
    <source>
        <dbReference type="ARBA" id="ARBA00022695"/>
    </source>
</evidence>
<dbReference type="PANTHER" id="PTHR30621">
    <property type="entry name" value="GLUTAMINE SYNTHETASE ADENYLYLTRANSFERASE"/>
    <property type="match status" value="1"/>
</dbReference>
<keyword evidence="10" id="KW-1185">Reference proteome</keyword>
<evidence type="ECO:0000256" key="3">
    <source>
        <dbReference type="ARBA" id="ARBA00022741"/>
    </source>
</evidence>
<dbReference type="RefSeq" id="WP_203413830.1">
    <property type="nucleotide sequence ID" value="NZ_CP060244.1"/>
</dbReference>
<keyword evidence="2 9" id="KW-0548">Nucleotidyltransferase</keyword>
<evidence type="ECO:0000256" key="4">
    <source>
        <dbReference type="ARBA" id="ARBA00022840"/>
    </source>
</evidence>
<gene>
    <name evidence="9" type="primary">glnE</name>
    <name evidence="9" type="ORF">JGUZn3_00720</name>
</gene>
<dbReference type="SUPFAM" id="SSF81301">
    <property type="entry name" value="Nucleotidyltransferase"/>
    <property type="match status" value="2"/>
</dbReference>
<keyword evidence="5" id="KW-0460">Magnesium</keyword>
<dbReference type="Pfam" id="PF08335">
    <property type="entry name" value="GlnD_UR_UTase"/>
    <property type="match status" value="2"/>
</dbReference>
<keyword evidence="6" id="KW-0511">Multifunctional enzyme</keyword>
<evidence type="ECO:0000313" key="9">
    <source>
        <dbReference type="EMBL" id="QNT77339.1"/>
    </source>
</evidence>
<accession>A0A7H1NNH9</accession>
<dbReference type="InterPro" id="IPR005190">
    <property type="entry name" value="GlnE_rpt_dom"/>
</dbReference>
<evidence type="ECO:0000256" key="6">
    <source>
        <dbReference type="ARBA" id="ARBA00023268"/>
    </source>
</evidence>
<dbReference type="NCBIfam" id="NF010706">
    <property type="entry name" value="PRK14108.1"/>
    <property type="match status" value="1"/>
</dbReference>
<keyword evidence="1 9" id="KW-0808">Transferase</keyword>
<dbReference type="InterPro" id="IPR013546">
    <property type="entry name" value="PII_UdlTrfase/GS_AdlTrfase"/>
</dbReference>
<dbReference type="KEGG" id="ebla:JGUZn3_00720"/>
<dbReference type="Pfam" id="PF03710">
    <property type="entry name" value="GlnE"/>
    <property type="match status" value="2"/>
</dbReference>
<reference evidence="9 10" key="1">
    <citation type="submission" date="2020-08" db="EMBL/GenBank/DDBJ databases">
        <title>Complete genome sequence of Entomobacter blattae G55GP.</title>
        <authorList>
            <person name="Poehlein A."/>
            <person name="Guzman J."/>
            <person name="Daniel R."/>
            <person name="Vilcinskas A."/>
        </authorList>
    </citation>
    <scope>NUCLEOTIDE SEQUENCE [LARGE SCALE GENOMIC DNA]</scope>
    <source>
        <strain evidence="9 10">G55GP</strain>
    </source>
</reference>
<dbReference type="Proteomes" id="UP000516349">
    <property type="component" value="Chromosome"/>
</dbReference>
<dbReference type="NCBIfam" id="NF008292">
    <property type="entry name" value="PRK11072.1"/>
    <property type="match status" value="1"/>
</dbReference>
<dbReference type="GO" id="GO:0005829">
    <property type="term" value="C:cytosol"/>
    <property type="evidence" value="ECO:0007669"/>
    <property type="project" value="TreeGrafter"/>
</dbReference>
<name>A0A7H1NNH9_9PROT</name>
<evidence type="ECO:0000259" key="7">
    <source>
        <dbReference type="Pfam" id="PF03710"/>
    </source>
</evidence>
<feature type="domain" description="Glutamate-ammonia ligase adenylyltransferase repeated" evidence="7">
    <location>
        <begin position="587"/>
        <end position="835"/>
    </location>
</feature>
<evidence type="ECO:0000256" key="5">
    <source>
        <dbReference type="ARBA" id="ARBA00022842"/>
    </source>
</evidence>
<proteinExistence type="predicted"/>
<dbReference type="Gene3D" id="1.20.120.330">
    <property type="entry name" value="Nucleotidyltransferases domain 2"/>
    <property type="match status" value="2"/>
</dbReference>
<feature type="domain" description="Glutamate-ammonia ligase adenylyltransferase repeated" evidence="7">
    <location>
        <begin position="59"/>
        <end position="301"/>
    </location>
</feature>
<dbReference type="Gene3D" id="3.30.460.10">
    <property type="entry name" value="Beta Polymerase, domain 2"/>
    <property type="match status" value="2"/>
</dbReference>
<dbReference type="GO" id="GO:0008882">
    <property type="term" value="F:[glutamate-ammonia-ligase] adenylyltransferase activity"/>
    <property type="evidence" value="ECO:0007669"/>
    <property type="project" value="InterPro"/>
</dbReference>
<evidence type="ECO:0000259" key="8">
    <source>
        <dbReference type="Pfam" id="PF08335"/>
    </source>
</evidence>
<dbReference type="GO" id="GO:0000820">
    <property type="term" value="P:regulation of glutamine family amino acid metabolic process"/>
    <property type="evidence" value="ECO:0007669"/>
    <property type="project" value="TreeGrafter"/>
</dbReference>
<dbReference type="EMBL" id="CP060244">
    <property type="protein sequence ID" value="QNT77339.1"/>
    <property type="molecule type" value="Genomic_DNA"/>
</dbReference>
<dbReference type="Gene3D" id="1.20.120.1510">
    <property type="match status" value="1"/>
</dbReference>
<feature type="domain" description="PII-uridylyltransferase/Glutamine-synthetase adenylyltransferase" evidence="8">
    <location>
        <begin position="878"/>
        <end position="949"/>
    </location>
</feature>
<evidence type="ECO:0000313" key="10">
    <source>
        <dbReference type="Proteomes" id="UP000516349"/>
    </source>
</evidence>
<dbReference type="InterPro" id="IPR043519">
    <property type="entry name" value="NT_sf"/>
</dbReference>
<feature type="domain" description="PII-uridylyltransferase/Glutamine-synthetase adenylyltransferase" evidence="8">
    <location>
        <begin position="349"/>
        <end position="479"/>
    </location>
</feature>
<protein>
    <submittedName>
        <fullName evidence="9">Bifunctional glutamine synthetase adenylyltransferase/adenylyl-removing enzyme</fullName>
    </submittedName>
</protein>
<keyword evidence="4" id="KW-0067">ATP-binding</keyword>
<evidence type="ECO:0000256" key="1">
    <source>
        <dbReference type="ARBA" id="ARBA00022679"/>
    </source>
</evidence>